<proteinExistence type="predicted"/>
<evidence type="ECO:0000313" key="4">
    <source>
        <dbReference type="Proteomes" id="UP000593571"/>
    </source>
</evidence>
<dbReference type="AlphaFoldDB" id="A0A7J8BHU5"/>
<gene>
    <name evidence="3" type="ORF">HJG63_016653</name>
</gene>
<dbReference type="InterPro" id="IPR036305">
    <property type="entry name" value="RGS_sf"/>
</dbReference>
<feature type="region of interest" description="Disordered" evidence="1">
    <location>
        <begin position="1037"/>
        <end position="1068"/>
    </location>
</feature>
<feature type="region of interest" description="Disordered" evidence="1">
    <location>
        <begin position="1096"/>
        <end position="1133"/>
    </location>
</feature>
<sequence length="1133" mass="132242">MSNAEIICSTNLIILLEDEIFADFFNTFLSLPVFGQTPFYTVDNAQWSLWPEIPHDLTAKYKGLLTWLEKYRLPFFCKTNLCLHYILCQELISFINSPEGAKMMRWDTADQWLLQKCIGGVRGMWRFCTYLKGSSGEQLLDFWILTEEILSIDEMNLELRDHYLSLLLVLKATHLQEGSRVVTLCNMNIKALLNLSIWHPNQSTTRREILSHMQKMALFKLQSYWLPNFYTHAKTIIAREESCQGLMQEYDTRTCSVCYTHGGGLPLSMNIKKCSRPLKRYSSRKTKRKMWELIDHASWSLELDTQTDTNTTLPQEVCPQEKVVIQMPSLNEASSKERIISSPEKDVLCARESSVKKAKSHLHIEGIFETKFSTHLRTATPFISHFSQITMKKAAKQSLCLDYTHRALCADTYAGHPFRDYLKRLNLKVQIQLLDLWQDLHHFLSVLMNNRKTGNAIIQHMLGSRICELYLNEQIGPRLPLRPQITEGLKELLPLGDMSPWIPRAQKEICQMLSPWYDEFLDEEDHWFLIFSTQTKFISTKWHKRDSISKKENTLLYKRFEESLALSRGLANMEEMDSMQWPKIATEDLRQGGSLRVELKSPVFLTDIEKMTFEELCCKHPKVAIEMISNDYKIYSEKAPKTDFTVKIFREPRVHLPSPRKMSFKRPSSRKPSIRPRNLTDILLNTQHLEFFKEFLRERKADSPLQFLIALQQISMETNDKIYKSLLENIIKTFFHSKVPPEELLQCDDPFVKEIRHMSHVNTTSLLILQSCVTKSLEEKWFKDYQELFPPFSQEVQPEVQAVRRKPSKMPTTYLQESQKRCWLKMISFIRSFCKYRRFISDINKRQEFEEYLHREVQSKENYSVSPNVSGRPTPCHSNVRSGDQENGEITFAKRRIFGHRVIIVNFAINDMYFFSEMEKFNNLVSSAHVLAVNRAYNENDVILMKSKLNIIQKLYLQSEIPPKLRVNISEAQKDSIISAIADGHLDRNIFHGTIMSLFPVIMYFWKRFCNWKTNHSYFQYSGKKFKHRKSPKLVSKFPPGSGGKLHHDTRSLANESREGKARDRRAEGDHTTLRFSLLKGIEWLWPQQRDVVASSLQNSSSENLTQPGQSLSAMQLYPVPGQKSSCTKKEKK</sequence>
<dbReference type="PANTHER" id="PTHR47079">
    <property type="entry name" value="REGULATOR OF G-PROTEIN SIGNALING PROTEIN-LIKE"/>
    <property type="match status" value="1"/>
</dbReference>
<evidence type="ECO:0000313" key="3">
    <source>
        <dbReference type="EMBL" id="KAF6397840.1"/>
    </source>
</evidence>
<keyword evidence="4" id="KW-1185">Reference proteome</keyword>
<dbReference type="Gene3D" id="1.10.167.10">
    <property type="entry name" value="Regulator of G-protein Signalling 4, domain 2"/>
    <property type="match status" value="1"/>
</dbReference>
<reference evidence="3 4" key="1">
    <citation type="journal article" date="2020" name="Nature">
        <title>Six reference-quality genomes reveal evolution of bat adaptations.</title>
        <authorList>
            <person name="Jebb D."/>
            <person name="Huang Z."/>
            <person name="Pippel M."/>
            <person name="Hughes G.M."/>
            <person name="Lavrichenko K."/>
            <person name="Devanna P."/>
            <person name="Winkler S."/>
            <person name="Jermiin L.S."/>
            <person name="Skirmuntt E.C."/>
            <person name="Katzourakis A."/>
            <person name="Burkitt-Gray L."/>
            <person name="Ray D.A."/>
            <person name="Sullivan K.A.M."/>
            <person name="Roscito J.G."/>
            <person name="Kirilenko B.M."/>
            <person name="Davalos L.M."/>
            <person name="Corthals A.P."/>
            <person name="Power M.L."/>
            <person name="Jones G."/>
            <person name="Ransome R.D."/>
            <person name="Dechmann D.K.N."/>
            <person name="Locatelli A.G."/>
            <person name="Puechmaille S.J."/>
            <person name="Fedrigo O."/>
            <person name="Jarvis E.D."/>
            <person name="Hiller M."/>
            <person name="Vernes S.C."/>
            <person name="Myers E.W."/>
            <person name="Teeling E.C."/>
        </authorList>
    </citation>
    <scope>NUCLEOTIDE SEQUENCE [LARGE SCALE GENOMIC DNA]</scope>
    <source>
        <strain evidence="3">MRouAeg1</strain>
        <tissue evidence="3">Muscle</tissue>
    </source>
</reference>
<evidence type="ECO:0000259" key="2">
    <source>
        <dbReference type="PROSITE" id="PS50132"/>
    </source>
</evidence>
<name>A0A7J8BHU5_ROUAE</name>
<dbReference type="PROSITE" id="PS50132">
    <property type="entry name" value="RGS"/>
    <property type="match status" value="1"/>
</dbReference>
<accession>A0A7J8BHU5</accession>
<feature type="compositionally biased region" description="Polar residues" evidence="1">
    <location>
        <begin position="1096"/>
        <end position="1114"/>
    </location>
</feature>
<feature type="region of interest" description="Disordered" evidence="1">
    <location>
        <begin position="864"/>
        <end position="884"/>
    </location>
</feature>
<dbReference type="EMBL" id="JACASE010000017">
    <property type="protein sequence ID" value="KAF6397840.1"/>
    <property type="molecule type" value="Genomic_DNA"/>
</dbReference>
<dbReference type="SUPFAM" id="SSF48097">
    <property type="entry name" value="Regulator of G-protein signaling, RGS"/>
    <property type="match status" value="2"/>
</dbReference>
<dbReference type="Pfam" id="PF00615">
    <property type="entry name" value="RGS"/>
    <property type="match status" value="1"/>
</dbReference>
<dbReference type="InterPro" id="IPR044926">
    <property type="entry name" value="RGS_subdomain_2"/>
</dbReference>
<evidence type="ECO:0000256" key="1">
    <source>
        <dbReference type="SAM" id="MobiDB-lite"/>
    </source>
</evidence>
<dbReference type="InterPro" id="IPR016137">
    <property type="entry name" value="RGS"/>
</dbReference>
<dbReference type="PANTHER" id="PTHR47079:SF1">
    <property type="entry name" value="REGULATOR OF G-PROTEIN SIGNALING PROTEIN-LIKE"/>
    <property type="match status" value="1"/>
</dbReference>
<feature type="domain" description="RGS" evidence="2">
    <location>
        <begin position="678"/>
        <end position="740"/>
    </location>
</feature>
<organism evidence="3 4">
    <name type="scientific">Rousettus aegyptiacus</name>
    <name type="common">Egyptian fruit bat</name>
    <name type="synonym">Pteropus aegyptiacus</name>
    <dbReference type="NCBI Taxonomy" id="9407"/>
    <lineage>
        <taxon>Eukaryota</taxon>
        <taxon>Metazoa</taxon>
        <taxon>Chordata</taxon>
        <taxon>Craniata</taxon>
        <taxon>Vertebrata</taxon>
        <taxon>Euteleostomi</taxon>
        <taxon>Mammalia</taxon>
        <taxon>Eutheria</taxon>
        <taxon>Laurasiatheria</taxon>
        <taxon>Chiroptera</taxon>
        <taxon>Yinpterochiroptera</taxon>
        <taxon>Pteropodoidea</taxon>
        <taxon>Pteropodidae</taxon>
        <taxon>Rousettinae</taxon>
        <taxon>Rousettus</taxon>
    </lineage>
</organism>
<dbReference type="Proteomes" id="UP000593571">
    <property type="component" value="Unassembled WGS sequence"/>
</dbReference>
<dbReference type="InterPro" id="IPR053282">
    <property type="entry name" value="RGS_domain-containing"/>
</dbReference>
<comment type="caution">
    <text evidence="3">The sequence shown here is derived from an EMBL/GenBank/DDBJ whole genome shotgun (WGS) entry which is preliminary data.</text>
</comment>
<feature type="compositionally biased region" description="Polar residues" evidence="1">
    <location>
        <begin position="864"/>
        <end position="882"/>
    </location>
</feature>
<protein>
    <submittedName>
        <fullName evidence="3">Regulator of G protein signaling like 1</fullName>
    </submittedName>
</protein>
<feature type="compositionally biased region" description="Basic and acidic residues" evidence="1">
    <location>
        <begin position="1046"/>
        <end position="1068"/>
    </location>
</feature>